<feature type="transmembrane region" description="Helical" evidence="8">
    <location>
        <begin position="392"/>
        <end position="412"/>
    </location>
</feature>
<evidence type="ECO:0000256" key="6">
    <source>
        <dbReference type="ARBA" id="ARBA00022989"/>
    </source>
</evidence>
<accession>A0A6J4G6I0</accession>
<keyword evidence="5 8" id="KW-0812">Transmembrane</keyword>
<feature type="transmembrane region" description="Helical" evidence="8">
    <location>
        <begin position="418"/>
        <end position="441"/>
    </location>
</feature>
<evidence type="ECO:0000256" key="5">
    <source>
        <dbReference type="ARBA" id="ARBA00022692"/>
    </source>
</evidence>
<protein>
    <submittedName>
        <fullName evidence="9">Cobalt-zinc-cadmium resistance protein CzcA</fullName>
    </submittedName>
</protein>
<evidence type="ECO:0000256" key="1">
    <source>
        <dbReference type="ARBA" id="ARBA00004651"/>
    </source>
</evidence>
<comment type="subcellular location">
    <subcellularLocation>
        <location evidence="1">Cell membrane</location>
        <topology evidence="1">Multi-pass membrane protein</topology>
    </subcellularLocation>
</comment>
<dbReference type="Proteomes" id="UP000479938">
    <property type="component" value="Unassembled WGS sequence"/>
</dbReference>
<dbReference type="Gene3D" id="1.20.1640.10">
    <property type="entry name" value="Multidrug efflux transporter AcrB transmembrane domain"/>
    <property type="match status" value="2"/>
</dbReference>
<keyword evidence="3" id="KW-0813">Transport</keyword>
<dbReference type="Gene3D" id="3.30.70.1320">
    <property type="entry name" value="Multidrug efflux transporter AcrB pore domain like"/>
    <property type="match status" value="1"/>
</dbReference>
<dbReference type="Gene3D" id="3.30.70.1430">
    <property type="entry name" value="Multidrug efflux transporter AcrB pore domain"/>
    <property type="match status" value="2"/>
</dbReference>
<feature type="transmembrane region" description="Helical" evidence="8">
    <location>
        <begin position="989"/>
        <end position="1012"/>
    </location>
</feature>
<dbReference type="GO" id="GO:0008324">
    <property type="term" value="F:monoatomic cation transmembrane transporter activity"/>
    <property type="evidence" value="ECO:0007669"/>
    <property type="project" value="InterPro"/>
</dbReference>
<dbReference type="GO" id="GO:0042910">
    <property type="term" value="F:xenobiotic transmembrane transporter activity"/>
    <property type="evidence" value="ECO:0007669"/>
    <property type="project" value="TreeGrafter"/>
</dbReference>
<dbReference type="Pfam" id="PF00873">
    <property type="entry name" value="ACR_tran"/>
    <property type="match status" value="1"/>
</dbReference>
<dbReference type="InterPro" id="IPR004763">
    <property type="entry name" value="CusA-like"/>
</dbReference>
<sequence length="1064" mass="117961">MQSKQAKTLEPKQLRTLVSQHLSTSKKMKKNIFETTIAKRWLILALFLLLSLFGYYSWTQLSVEAYPDIGDVTSQVVTQVPGLAAEEVEQQITIPIERAINGLPGMHVMRSKSTFGLSMVTIVFDDGVEDYFARTRIQERLSDVELPYAAAPGLDPLTSPTGEIYRYIIESKGYDLRKLSELQEYTIVPRIKQVSGVADVTNFGGITTQYQIELDPRKIEQYGLSLSEITETIEKNNANVGGSVINRGDQSYVVRGIGLVKNLDDMGRIVVKSVNGVPVYLNDIGKLKYGNLERKGALGYTDKRGVDYSDNIEGIVLLLKNQNPSVVLKGVNEAVADLNKNYLPEGVKIHAFLDRTNLVNTTLTTVSHTLLEGMALVIIVLIVFLGSWRGALLVAITIPISLLIAFILMKFTNIPANLLSLGAIDFGIIVDGAIVMMETILKKREDDETKELTENSVASSVKSVARPIFFATLIIITAYLPLFAFERVEKKLFTPMAFTVGYALFGALLVALLLIPGLAYFIYRKPQKMYHNKWLDKLTSAYHNRIQKIMQAPKKVFAPLIAVLALALVLTITVGKDFLPPLDEGSIWLQVSLPPGITLEKSKEMSDSLRHRTLKHEEVTYMMVQAGRNDDGTDAWTPSHYECSVGLKPYSEWKSGKTKEDLIKELAAEYATMPGYNIGFSQPMIDGVMDKISGAHSELVVKVYGEDYKETRRIAEDIIKTLKDVKGAVDLAIDQEPPLPQIQVIADRQKIAQYGLNVDDVSELIEVAMGGKAVSQIFVGNKVYDITARYNEESRNNPEKIGNLMLTNSEGVKIPLSQVCDIKLNTGESTIARETNKRHLTVRLNLRGNDLSSFLKEAQARIEKEVKYNHEEFKIKWGGQFENQERAYGHLAIIVPLALAIMFVLLYGAFGKFRQAGLLMSIVPLALFGGMLALNVRGMTLNVSSAVGFIALFGVAIQNGVIMISHINQLRKNGMTLIESVTNGAKQRFRPVLMTATVAVLGLLPASLATGIGSDVQRPLATVIVYGLLFSTILTLFALPSLYYLIEKKFDWAETAKQHETDSQ</sequence>
<dbReference type="SUPFAM" id="SSF82693">
    <property type="entry name" value="Multidrug efflux transporter AcrB pore domain, PN1, PN2, PC1 and PC2 subdomains"/>
    <property type="match status" value="3"/>
</dbReference>
<evidence type="ECO:0000256" key="8">
    <source>
        <dbReference type="SAM" id="Phobius"/>
    </source>
</evidence>
<evidence type="ECO:0000313" key="9">
    <source>
        <dbReference type="EMBL" id="CAA9194434.1"/>
    </source>
</evidence>
<dbReference type="GO" id="GO:0005886">
    <property type="term" value="C:plasma membrane"/>
    <property type="evidence" value="ECO:0007669"/>
    <property type="project" value="UniProtKB-SubCell"/>
</dbReference>
<evidence type="ECO:0000313" key="10">
    <source>
        <dbReference type="Proteomes" id="UP000479938"/>
    </source>
</evidence>
<dbReference type="PANTHER" id="PTHR32063:SF17">
    <property type="entry name" value="CATION EFFLUX SYSTEM PROTEIN"/>
    <property type="match status" value="1"/>
</dbReference>
<reference evidence="9 10" key="1">
    <citation type="submission" date="2020-02" db="EMBL/GenBank/DDBJ databases">
        <authorList>
            <person name="Criscuolo A."/>
        </authorList>
    </citation>
    <scope>NUCLEOTIDE SEQUENCE [LARGE SCALE GENOMIC DNA]</scope>
    <source>
        <strain evidence="9">CIP105534</strain>
    </source>
</reference>
<evidence type="ECO:0000256" key="4">
    <source>
        <dbReference type="ARBA" id="ARBA00022475"/>
    </source>
</evidence>
<dbReference type="AlphaFoldDB" id="A0A6J4G6I0"/>
<feature type="transmembrane region" description="Helical" evidence="8">
    <location>
        <begin position="556"/>
        <end position="575"/>
    </location>
</feature>
<keyword evidence="10" id="KW-1185">Reference proteome</keyword>
<keyword evidence="7 8" id="KW-0472">Membrane</keyword>
<evidence type="ECO:0000256" key="7">
    <source>
        <dbReference type="ARBA" id="ARBA00023136"/>
    </source>
</evidence>
<feature type="transmembrane region" description="Helical" evidence="8">
    <location>
        <begin position="366"/>
        <end position="385"/>
    </location>
</feature>
<feature type="transmembrane region" description="Helical" evidence="8">
    <location>
        <begin position="946"/>
        <end position="968"/>
    </location>
</feature>
<dbReference type="PANTHER" id="PTHR32063">
    <property type="match status" value="1"/>
</dbReference>
<dbReference type="Gene3D" id="3.30.70.1440">
    <property type="entry name" value="Multidrug efflux transporter AcrB pore domain"/>
    <property type="match status" value="1"/>
</dbReference>
<gene>
    <name evidence="9" type="primary">czcA_1</name>
    <name evidence="9" type="ORF">FLA105534_00136</name>
</gene>
<comment type="similarity">
    <text evidence="2">Belongs to the resistance-nodulation-cell division (RND) (TC 2.A.6) family.</text>
</comment>
<evidence type="ECO:0000256" key="2">
    <source>
        <dbReference type="ARBA" id="ARBA00010942"/>
    </source>
</evidence>
<dbReference type="EMBL" id="CADCSU010000022">
    <property type="protein sequence ID" value="CAA9194434.1"/>
    <property type="molecule type" value="Genomic_DNA"/>
</dbReference>
<dbReference type="SUPFAM" id="SSF82866">
    <property type="entry name" value="Multidrug efflux transporter AcrB transmembrane domain"/>
    <property type="match status" value="2"/>
</dbReference>
<proteinExistence type="inferred from homology"/>
<feature type="transmembrane region" description="Helical" evidence="8">
    <location>
        <begin position="1024"/>
        <end position="1046"/>
    </location>
</feature>
<feature type="transmembrane region" description="Helical" evidence="8">
    <location>
        <begin position="497"/>
        <end position="523"/>
    </location>
</feature>
<feature type="transmembrane region" description="Helical" evidence="8">
    <location>
        <begin position="916"/>
        <end position="934"/>
    </location>
</feature>
<feature type="transmembrane region" description="Helical" evidence="8">
    <location>
        <begin position="888"/>
        <end position="909"/>
    </location>
</feature>
<keyword evidence="4" id="KW-1003">Cell membrane</keyword>
<keyword evidence="6 8" id="KW-1133">Transmembrane helix</keyword>
<name>A0A6J4G6I0_9FLAO</name>
<feature type="transmembrane region" description="Helical" evidence="8">
    <location>
        <begin position="37"/>
        <end position="58"/>
    </location>
</feature>
<dbReference type="SUPFAM" id="SSF82714">
    <property type="entry name" value="Multidrug efflux transporter AcrB TolC docking domain, DN and DC subdomains"/>
    <property type="match status" value="2"/>
</dbReference>
<dbReference type="PRINTS" id="PR00702">
    <property type="entry name" value="ACRIFLAVINRP"/>
</dbReference>
<dbReference type="NCBIfam" id="TIGR00914">
    <property type="entry name" value="2A0601"/>
    <property type="match status" value="1"/>
</dbReference>
<feature type="transmembrane region" description="Helical" evidence="8">
    <location>
        <begin position="468"/>
        <end position="485"/>
    </location>
</feature>
<dbReference type="InterPro" id="IPR001036">
    <property type="entry name" value="Acrflvin-R"/>
</dbReference>
<dbReference type="InterPro" id="IPR027463">
    <property type="entry name" value="AcrB_DN_DC_subdom"/>
</dbReference>
<evidence type="ECO:0000256" key="3">
    <source>
        <dbReference type="ARBA" id="ARBA00022448"/>
    </source>
</evidence>
<organism evidence="9 10">
    <name type="scientific">Flavobacterium bizetiae</name>
    <dbReference type="NCBI Taxonomy" id="2704140"/>
    <lineage>
        <taxon>Bacteria</taxon>
        <taxon>Pseudomonadati</taxon>
        <taxon>Bacteroidota</taxon>
        <taxon>Flavobacteriia</taxon>
        <taxon>Flavobacteriales</taxon>
        <taxon>Flavobacteriaceae</taxon>
        <taxon>Flavobacterium</taxon>
    </lineage>
</organism>
<dbReference type="Gene3D" id="3.30.2090.10">
    <property type="entry name" value="Multidrug efflux transporter AcrB TolC docking domain, DN and DC subdomains"/>
    <property type="match status" value="2"/>
</dbReference>